<dbReference type="Gene3D" id="1.25.10.10">
    <property type="entry name" value="Leucine-rich Repeat Variant"/>
    <property type="match status" value="1"/>
</dbReference>
<keyword evidence="3" id="KW-0963">Cytoplasm</keyword>
<evidence type="ECO:0000313" key="7">
    <source>
        <dbReference type="Proteomes" id="UP000078046"/>
    </source>
</evidence>
<proteinExistence type="predicted"/>
<reference evidence="6 7" key="1">
    <citation type="submission" date="2016-04" db="EMBL/GenBank/DDBJ databases">
        <title>The genome of Intoshia linei affirms orthonectids as highly simplified spiralians.</title>
        <authorList>
            <person name="Mikhailov K.V."/>
            <person name="Slusarev G.S."/>
            <person name="Nikitin M.A."/>
            <person name="Logacheva M.D."/>
            <person name="Penin A."/>
            <person name="Aleoshin V."/>
            <person name="Panchin Y.V."/>
        </authorList>
    </citation>
    <scope>NUCLEOTIDE SEQUENCE [LARGE SCALE GENOMIC DNA]</scope>
    <source>
        <strain evidence="6">Intl2013</strain>
        <tissue evidence="6">Whole animal</tissue>
    </source>
</reference>
<dbReference type="InterPro" id="IPR038739">
    <property type="entry name" value="ARMC8/Vid28"/>
</dbReference>
<comment type="subcellular location">
    <subcellularLocation>
        <location evidence="2">Cytoplasm</location>
    </subcellularLocation>
    <subcellularLocation>
        <location evidence="1">Nucleus</location>
    </subcellularLocation>
</comment>
<evidence type="ECO:0000313" key="6">
    <source>
        <dbReference type="EMBL" id="OAF71555.1"/>
    </source>
</evidence>
<comment type="caution">
    <text evidence="6">The sequence shown here is derived from an EMBL/GenBank/DDBJ whole genome shotgun (WGS) entry which is preliminary data.</text>
</comment>
<evidence type="ECO:0000256" key="3">
    <source>
        <dbReference type="ARBA" id="ARBA00022490"/>
    </source>
</evidence>
<dbReference type="InterPro" id="IPR011989">
    <property type="entry name" value="ARM-like"/>
</dbReference>
<accession>A0A177BBH4</accession>
<keyword evidence="7" id="KW-1185">Reference proteome</keyword>
<sequence length="713" mass="82749">MDVEMKNPCEAFTCNLQSLKDDNPDKWLGSLCQVRNTIMCNEYNIRKLVNSEMIISITICYRLLSTHTSLNMALSNLYRVGNNNRIFEIFNFTDTSPQIKACICSIFTVIFKSNFNLLSENAKKFLSENFMATVSSYLLIENEKLIVSILYLINAVISINELNWKVYFYDNKEILTRLINLISIKRFKKDCFIIPMVCDTLSTMFHDEEMVQNFITTDVWDDAILLQIFEHTLSDKINHQISSLNLMSILAQEHKHVVFMMMKIIVAERYITEILIYNIREHVDMTVQVRSCNILANFYMADSNKTLLNLTISYTLPTLCRLCNVKYDVVVRILAGSILHTLLKSHQELCMHAYPIEDIIQTLSQTISTSTPINKPDNLFMTYGYSDLLIQNAYKLFSVLTESIESIRNTVISFKKETPSLSRPILKHLKCENLGTRMACTYFLISISRSPKLLRKFFIDNEYAICLIENMKPTYPYNLRKFSLCCLCNLVLHLSHLRRKLLDPNMKFVESITVILMDKQEKSNIRFYATWILMNIMHTANETFKINFVKDIGLQFFLDIISGDHNAMIQEKTIGLLRNLYAACGEDWKLQEFQNYSGEFLKAIVRYLKFSDSNESLHTQMLCFLANFCSIPPCQQMIFENSAILNIIEMNLKNLKYMNISIACVHNLAINCSIYEIDILETHNIVDTMKNMRQKDLDGATKNRIEDTLSILI</sequence>
<dbReference type="PANTHER" id="PTHR15651:SF7">
    <property type="entry name" value="ARMADILLO REPEAT-CONTAINING PROTEIN 8"/>
    <property type="match status" value="1"/>
</dbReference>
<name>A0A177BBH4_9BILA</name>
<dbReference type="InterPro" id="IPR016024">
    <property type="entry name" value="ARM-type_fold"/>
</dbReference>
<protein>
    <submittedName>
        <fullName evidence="6">Armadillo repeat-containing protein 8</fullName>
    </submittedName>
</protein>
<evidence type="ECO:0000256" key="1">
    <source>
        <dbReference type="ARBA" id="ARBA00004123"/>
    </source>
</evidence>
<evidence type="ECO:0000256" key="5">
    <source>
        <dbReference type="ARBA" id="ARBA00023242"/>
    </source>
</evidence>
<dbReference type="GO" id="GO:0034657">
    <property type="term" value="C:GID complex"/>
    <property type="evidence" value="ECO:0007669"/>
    <property type="project" value="TreeGrafter"/>
</dbReference>
<gene>
    <name evidence="6" type="ORF">A3Q56_00682</name>
</gene>
<dbReference type="EMBL" id="LWCA01000041">
    <property type="protein sequence ID" value="OAF71555.1"/>
    <property type="molecule type" value="Genomic_DNA"/>
</dbReference>
<dbReference type="AlphaFoldDB" id="A0A177BBH4"/>
<dbReference type="GO" id="GO:0005634">
    <property type="term" value="C:nucleus"/>
    <property type="evidence" value="ECO:0007669"/>
    <property type="project" value="UniProtKB-SubCell"/>
</dbReference>
<evidence type="ECO:0000256" key="2">
    <source>
        <dbReference type="ARBA" id="ARBA00004496"/>
    </source>
</evidence>
<dbReference type="GO" id="GO:0005737">
    <property type="term" value="C:cytoplasm"/>
    <property type="evidence" value="ECO:0007669"/>
    <property type="project" value="UniProtKB-SubCell"/>
</dbReference>
<keyword evidence="5" id="KW-0539">Nucleus</keyword>
<dbReference type="SUPFAM" id="SSF48371">
    <property type="entry name" value="ARM repeat"/>
    <property type="match status" value="2"/>
</dbReference>
<dbReference type="GO" id="GO:0043161">
    <property type="term" value="P:proteasome-mediated ubiquitin-dependent protein catabolic process"/>
    <property type="evidence" value="ECO:0007669"/>
    <property type="project" value="TreeGrafter"/>
</dbReference>
<keyword evidence="4" id="KW-0677">Repeat</keyword>
<organism evidence="6 7">
    <name type="scientific">Intoshia linei</name>
    <dbReference type="NCBI Taxonomy" id="1819745"/>
    <lineage>
        <taxon>Eukaryota</taxon>
        <taxon>Metazoa</taxon>
        <taxon>Spiralia</taxon>
        <taxon>Lophotrochozoa</taxon>
        <taxon>Mesozoa</taxon>
        <taxon>Orthonectida</taxon>
        <taxon>Rhopaluridae</taxon>
        <taxon>Intoshia</taxon>
    </lineage>
</organism>
<evidence type="ECO:0000256" key="4">
    <source>
        <dbReference type="ARBA" id="ARBA00022737"/>
    </source>
</evidence>
<dbReference type="PANTHER" id="PTHR15651">
    <property type="entry name" value="ARMADILLO REPEAT-CONTAINING PROTEIN 8"/>
    <property type="match status" value="1"/>
</dbReference>
<dbReference type="Proteomes" id="UP000078046">
    <property type="component" value="Unassembled WGS sequence"/>
</dbReference>